<evidence type="ECO:0000313" key="1">
    <source>
        <dbReference type="EMBL" id="MCE3216939.1"/>
    </source>
</evidence>
<reference evidence="1 2" key="1">
    <citation type="journal article" date="2021" name="BMC Genomics">
        <title>Datura genome reveals duplications of psychoactive alkaloid biosynthetic genes and high mutation rate following tissue culture.</title>
        <authorList>
            <person name="Rajewski A."/>
            <person name="Carter-House D."/>
            <person name="Stajich J."/>
            <person name="Litt A."/>
        </authorList>
    </citation>
    <scope>NUCLEOTIDE SEQUENCE [LARGE SCALE GENOMIC DNA]</scope>
    <source>
        <strain evidence="1">AR-01</strain>
    </source>
</reference>
<dbReference type="EMBL" id="JACEIK010015196">
    <property type="protein sequence ID" value="MCE3216939.1"/>
    <property type="molecule type" value="Genomic_DNA"/>
</dbReference>
<accession>A0ABS8WZ57</accession>
<evidence type="ECO:0000313" key="2">
    <source>
        <dbReference type="Proteomes" id="UP000823775"/>
    </source>
</evidence>
<organism evidence="1 2">
    <name type="scientific">Datura stramonium</name>
    <name type="common">Jimsonweed</name>
    <name type="synonym">Common thornapple</name>
    <dbReference type="NCBI Taxonomy" id="4076"/>
    <lineage>
        <taxon>Eukaryota</taxon>
        <taxon>Viridiplantae</taxon>
        <taxon>Streptophyta</taxon>
        <taxon>Embryophyta</taxon>
        <taxon>Tracheophyta</taxon>
        <taxon>Spermatophyta</taxon>
        <taxon>Magnoliopsida</taxon>
        <taxon>eudicotyledons</taxon>
        <taxon>Gunneridae</taxon>
        <taxon>Pentapetalae</taxon>
        <taxon>asterids</taxon>
        <taxon>lamiids</taxon>
        <taxon>Solanales</taxon>
        <taxon>Solanaceae</taxon>
        <taxon>Solanoideae</taxon>
        <taxon>Datureae</taxon>
        <taxon>Datura</taxon>
    </lineage>
</organism>
<sequence length="73" mass="7909">LAGVNGGYGGLPEFTVGCSARVEGEKKCGGDFRPAVRWPEESVVVEVRREEGEEDGVAAAVGGDWWLWRFPVE</sequence>
<feature type="non-terminal residue" evidence="1">
    <location>
        <position position="73"/>
    </location>
</feature>
<name>A0ABS8WZ57_DATST</name>
<dbReference type="Proteomes" id="UP000823775">
    <property type="component" value="Unassembled WGS sequence"/>
</dbReference>
<gene>
    <name evidence="1" type="ORF">HAX54_009518</name>
</gene>
<keyword evidence="2" id="KW-1185">Reference proteome</keyword>
<protein>
    <submittedName>
        <fullName evidence="1">Uncharacterized protein</fullName>
    </submittedName>
</protein>
<comment type="caution">
    <text evidence="1">The sequence shown here is derived from an EMBL/GenBank/DDBJ whole genome shotgun (WGS) entry which is preliminary data.</text>
</comment>
<feature type="non-terminal residue" evidence="1">
    <location>
        <position position="1"/>
    </location>
</feature>
<proteinExistence type="predicted"/>